<dbReference type="InterPro" id="IPR036249">
    <property type="entry name" value="Thioredoxin-like_sf"/>
</dbReference>
<organism evidence="3 4">
    <name type="scientific">Dyella japonica A8</name>
    <dbReference type="NCBI Taxonomy" id="1217721"/>
    <lineage>
        <taxon>Bacteria</taxon>
        <taxon>Pseudomonadati</taxon>
        <taxon>Pseudomonadota</taxon>
        <taxon>Gammaproteobacteria</taxon>
        <taxon>Lysobacterales</taxon>
        <taxon>Rhodanobacteraceae</taxon>
        <taxon>Dyella</taxon>
    </lineage>
</organism>
<dbReference type="PANTHER" id="PTHR42852:SF17">
    <property type="entry name" value="THIOREDOXIN-LIKE PROTEIN HI_1115"/>
    <property type="match status" value="1"/>
</dbReference>
<keyword evidence="4" id="KW-1185">Reference proteome</keyword>
<proteinExistence type="predicted"/>
<protein>
    <submittedName>
        <fullName evidence="3">Thiol:disulfide interchange protein</fullName>
    </submittedName>
</protein>
<name>A0A075K127_9GAMM</name>
<dbReference type="SUPFAM" id="SSF52833">
    <property type="entry name" value="Thioredoxin-like"/>
    <property type="match status" value="1"/>
</dbReference>
<feature type="chain" id="PRO_5001706633" evidence="1">
    <location>
        <begin position="32"/>
        <end position="180"/>
    </location>
</feature>
<dbReference type="PROSITE" id="PS51352">
    <property type="entry name" value="THIOREDOXIN_2"/>
    <property type="match status" value="1"/>
</dbReference>
<evidence type="ECO:0000313" key="4">
    <source>
        <dbReference type="Proteomes" id="UP000027987"/>
    </source>
</evidence>
<dbReference type="Gene3D" id="3.40.30.10">
    <property type="entry name" value="Glutaredoxin"/>
    <property type="match status" value="1"/>
</dbReference>
<dbReference type="InterPro" id="IPR013766">
    <property type="entry name" value="Thioredoxin_domain"/>
</dbReference>
<dbReference type="Pfam" id="PF00578">
    <property type="entry name" value="AhpC-TSA"/>
    <property type="match status" value="1"/>
</dbReference>
<dbReference type="GO" id="GO:0016209">
    <property type="term" value="F:antioxidant activity"/>
    <property type="evidence" value="ECO:0007669"/>
    <property type="project" value="InterPro"/>
</dbReference>
<feature type="signal peptide" evidence="1">
    <location>
        <begin position="1"/>
        <end position="31"/>
    </location>
</feature>
<dbReference type="InterPro" id="IPR000866">
    <property type="entry name" value="AhpC/TSA"/>
</dbReference>
<accession>A0A075K127</accession>
<dbReference type="InterPro" id="IPR050553">
    <property type="entry name" value="Thioredoxin_ResA/DsbE_sf"/>
</dbReference>
<dbReference type="KEGG" id="dja:HY57_01090"/>
<dbReference type="STRING" id="1217721.HY57_01090"/>
<feature type="domain" description="Thioredoxin" evidence="2">
    <location>
        <begin position="34"/>
        <end position="176"/>
    </location>
</feature>
<reference evidence="3 4" key="1">
    <citation type="submission" date="2014-07" db="EMBL/GenBank/DDBJ databases">
        <title>Complete Genome Sequence of Dyella japonica Strain A8 Isolated from Malaysian Tropical Soil.</title>
        <authorList>
            <person name="Hui R.K.H."/>
            <person name="Chen J.-W."/>
            <person name="Chan K.-G."/>
            <person name="Leung F.C.C."/>
        </authorList>
    </citation>
    <scope>NUCLEOTIDE SEQUENCE [LARGE SCALE GENOMIC DNA]</scope>
    <source>
        <strain evidence="3 4">A8</strain>
    </source>
</reference>
<dbReference type="HOGENOM" id="CLU_042529_11_2_6"/>
<sequence length="180" mass="20299">MSATRYTRMTHLWQHITALVLLAASTSMAFASELRTGQPAPAITLDTLDGRHIPLETLRGKTVILTFWATWCDPCRNELPLLSHYAQEHAQDNLVVLGFSLDTPDTLAQVREVASRLSFPTGLLGDPHVPGYGRIWRLPVSFVIDRNGLLVHDGWKDKQPEFTRERLERVVTPLLEKPSH</sequence>
<evidence type="ECO:0000256" key="1">
    <source>
        <dbReference type="SAM" id="SignalP"/>
    </source>
</evidence>
<gene>
    <name evidence="3" type="ORF">HY57_01090</name>
</gene>
<evidence type="ECO:0000259" key="2">
    <source>
        <dbReference type="PROSITE" id="PS51352"/>
    </source>
</evidence>
<evidence type="ECO:0000313" key="3">
    <source>
        <dbReference type="EMBL" id="AIF45958.1"/>
    </source>
</evidence>
<dbReference type="EMBL" id="CP008884">
    <property type="protein sequence ID" value="AIF45958.1"/>
    <property type="molecule type" value="Genomic_DNA"/>
</dbReference>
<dbReference type="PANTHER" id="PTHR42852">
    <property type="entry name" value="THIOL:DISULFIDE INTERCHANGE PROTEIN DSBE"/>
    <property type="match status" value="1"/>
</dbReference>
<dbReference type="GO" id="GO:0016491">
    <property type="term" value="F:oxidoreductase activity"/>
    <property type="evidence" value="ECO:0007669"/>
    <property type="project" value="InterPro"/>
</dbReference>
<dbReference type="PATRIC" id="fig|1217721.7.peg.228"/>
<dbReference type="CDD" id="cd02966">
    <property type="entry name" value="TlpA_like_family"/>
    <property type="match status" value="1"/>
</dbReference>
<dbReference type="Proteomes" id="UP000027987">
    <property type="component" value="Chromosome"/>
</dbReference>
<dbReference type="AlphaFoldDB" id="A0A075K127"/>
<keyword evidence="1" id="KW-0732">Signal</keyword>